<protein>
    <submittedName>
        <fullName evidence="2">Bifunctional nuclease family protein</fullName>
    </submittedName>
</protein>
<name>A0ABS3FQK4_9CYAN</name>
<dbReference type="SUPFAM" id="SSF103256">
    <property type="entry name" value="Hypothetical protein TM0160"/>
    <property type="match status" value="1"/>
</dbReference>
<reference evidence="2 3" key="1">
    <citation type="submission" date="2021-03" db="EMBL/GenBank/DDBJ databases">
        <title>Metabolic Capacity of the Antarctic Cyanobacterium Phormidium pseudopriestleyi that Sustains Oxygenic Photosynthesis in the Presence of Hydrogen Sulfide.</title>
        <authorList>
            <person name="Lumian J.E."/>
            <person name="Jungblut A.D."/>
            <person name="Dillon M.L."/>
            <person name="Hawes I."/>
            <person name="Doran P.T."/>
            <person name="Mackey T.J."/>
            <person name="Dick G.J."/>
            <person name="Grettenberger C.L."/>
            <person name="Sumner D.Y."/>
        </authorList>
    </citation>
    <scope>NUCLEOTIDE SEQUENCE [LARGE SCALE GENOMIC DNA]</scope>
    <source>
        <strain evidence="2 3">FRX01</strain>
    </source>
</reference>
<sequence>MIEMKVAGIALDAATRSPIVLLRDAGDRRALPIYIGQDQARSIISALESQKPPRPLTHDLMVNILEEYEISLDRIIIHTLQDNTFYAVLKLRHGEALKEIDARPSDAIALALRTNSPIWVMEEVVADASIPVDREADEAEREAFRDFVSNISPEDFIQRKEFGSGSGEVQES</sequence>
<dbReference type="InterPro" id="IPR003729">
    <property type="entry name" value="Bi_nuclease_dom"/>
</dbReference>
<dbReference type="PROSITE" id="PS51658">
    <property type="entry name" value="BFN"/>
    <property type="match status" value="1"/>
</dbReference>
<proteinExistence type="predicted"/>
<dbReference type="InterPro" id="IPR036104">
    <property type="entry name" value="BFN_sf"/>
</dbReference>
<organism evidence="2 3">
    <name type="scientific">Phormidium pseudopriestleyi FRX01</name>
    <dbReference type="NCBI Taxonomy" id="1759528"/>
    <lineage>
        <taxon>Bacteria</taxon>
        <taxon>Bacillati</taxon>
        <taxon>Cyanobacteriota</taxon>
        <taxon>Cyanophyceae</taxon>
        <taxon>Oscillatoriophycideae</taxon>
        <taxon>Oscillatoriales</taxon>
        <taxon>Oscillatoriaceae</taxon>
        <taxon>Phormidium</taxon>
    </lineage>
</organism>
<dbReference type="RefSeq" id="WP_207087786.1">
    <property type="nucleotide sequence ID" value="NZ_JAFLQW010000245.1"/>
</dbReference>
<dbReference type="PANTHER" id="PTHR15160:SF1">
    <property type="entry name" value="VON HIPPEL-LINDAU DISEASE TUMOR SUPPRESSOR"/>
    <property type="match status" value="1"/>
</dbReference>
<comment type="caution">
    <text evidence="2">The sequence shown here is derived from an EMBL/GenBank/DDBJ whole genome shotgun (WGS) entry which is preliminary data.</text>
</comment>
<accession>A0ABS3FQK4</accession>
<dbReference type="Gene3D" id="3.10.690.10">
    <property type="entry name" value="Bifunctional nuclease domain"/>
    <property type="match status" value="1"/>
</dbReference>
<feature type="domain" description="BFN" evidence="1">
    <location>
        <begin position="1"/>
        <end position="132"/>
    </location>
</feature>
<dbReference type="Proteomes" id="UP000664844">
    <property type="component" value="Unassembled WGS sequence"/>
</dbReference>
<evidence type="ECO:0000313" key="3">
    <source>
        <dbReference type="Proteomes" id="UP000664844"/>
    </source>
</evidence>
<gene>
    <name evidence="2" type="ORF">J0895_09075</name>
</gene>
<evidence type="ECO:0000313" key="2">
    <source>
        <dbReference type="EMBL" id="MBO0349254.1"/>
    </source>
</evidence>
<keyword evidence="3" id="KW-1185">Reference proteome</keyword>
<evidence type="ECO:0000259" key="1">
    <source>
        <dbReference type="PROSITE" id="PS51658"/>
    </source>
</evidence>
<dbReference type="Pfam" id="PF02577">
    <property type="entry name" value="BFN_dom"/>
    <property type="match status" value="1"/>
</dbReference>
<dbReference type="PANTHER" id="PTHR15160">
    <property type="entry name" value="VON HIPPEL-LINDAU PROTEIN"/>
    <property type="match status" value="1"/>
</dbReference>
<dbReference type="EMBL" id="JAFLQW010000245">
    <property type="protein sequence ID" value="MBO0349254.1"/>
    <property type="molecule type" value="Genomic_DNA"/>
</dbReference>